<organism evidence="12 13">
    <name type="scientific">Campylobacter avium LMG 24591</name>
    <dbReference type="NCBI Taxonomy" id="522484"/>
    <lineage>
        <taxon>Bacteria</taxon>
        <taxon>Pseudomonadati</taxon>
        <taxon>Campylobacterota</taxon>
        <taxon>Epsilonproteobacteria</taxon>
        <taxon>Campylobacterales</taxon>
        <taxon>Campylobacteraceae</taxon>
        <taxon>Campylobacter</taxon>
    </lineage>
</organism>
<feature type="domain" description="Methylated-DNA-[protein]-cysteine S-methyltransferase DNA binding" evidence="10">
    <location>
        <begin position="69"/>
        <end position="147"/>
    </location>
</feature>
<comment type="similarity">
    <text evidence="2 9">Belongs to the MGMT family.</text>
</comment>
<dbReference type="Gene3D" id="3.30.160.70">
    <property type="entry name" value="Methylated DNA-protein cysteine methyltransferase domain"/>
    <property type="match status" value="1"/>
</dbReference>
<keyword evidence="7 9" id="KW-0234">DNA repair</keyword>
<comment type="catalytic activity">
    <reaction evidence="1 9">
        <text>a 4-O-methyl-thymidine in DNA + L-cysteinyl-[protein] = a thymidine in DNA + S-methyl-L-cysteinyl-[protein]</text>
        <dbReference type="Rhea" id="RHEA:53428"/>
        <dbReference type="Rhea" id="RHEA-COMP:10131"/>
        <dbReference type="Rhea" id="RHEA-COMP:10132"/>
        <dbReference type="Rhea" id="RHEA-COMP:13555"/>
        <dbReference type="Rhea" id="RHEA-COMP:13556"/>
        <dbReference type="ChEBI" id="CHEBI:29950"/>
        <dbReference type="ChEBI" id="CHEBI:82612"/>
        <dbReference type="ChEBI" id="CHEBI:137386"/>
        <dbReference type="ChEBI" id="CHEBI:137387"/>
        <dbReference type="EC" id="2.1.1.63"/>
    </reaction>
</comment>
<dbReference type="Pfam" id="PF02870">
    <property type="entry name" value="Methyltransf_1N"/>
    <property type="match status" value="1"/>
</dbReference>
<name>A0A222MWK7_9BACT</name>
<evidence type="ECO:0000259" key="10">
    <source>
        <dbReference type="Pfam" id="PF01035"/>
    </source>
</evidence>
<comment type="subcellular location">
    <subcellularLocation>
        <location evidence="9">Cytoplasm</location>
    </subcellularLocation>
</comment>
<feature type="active site" description="Nucleophile; methyl group acceptor" evidence="9">
    <location>
        <position position="119"/>
    </location>
</feature>
<proteinExistence type="inferred from homology"/>
<evidence type="ECO:0000256" key="5">
    <source>
        <dbReference type="ARBA" id="ARBA00022679"/>
    </source>
</evidence>
<dbReference type="Proteomes" id="UP000201169">
    <property type="component" value="Chromosome"/>
</dbReference>
<dbReference type="OrthoDB" id="9802228at2"/>
<sequence>MFKIYYKAPFCYLSLHSDGQKLVKVDFEDEALSEKSCEILEHASYELDLYFAKKLKKFSVELDINSTIFENSVYKALLNIPYGTVKSYKQIAQDIGRDKAFRAVGNANAKNKLPIFIPCHRVVASNSLGGYSGGLHIKRFLLDLEGVNLASLRA</sequence>
<comment type="function">
    <text evidence="9">Involved in the cellular defense against the biological effects of O6-methylguanine (O6-MeG) and O4-methylthymine (O4-MeT) in DNA. Repairs the methylated nucleobase in DNA by stoichiometrically transferring the methyl group to a cysteine residue in the enzyme. This is a suicide reaction: the enzyme is irreversibly inactivated.</text>
</comment>
<dbReference type="InterPro" id="IPR036388">
    <property type="entry name" value="WH-like_DNA-bd_sf"/>
</dbReference>
<gene>
    <name evidence="12" type="primary">ogt</name>
    <name evidence="12" type="ORF">CAV_0485</name>
</gene>
<evidence type="ECO:0000256" key="9">
    <source>
        <dbReference type="HAMAP-Rule" id="MF_00772"/>
    </source>
</evidence>
<keyword evidence="13" id="KW-1185">Reference proteome</keyword>
<evidence type="ECO:0000256" key="7">
    <source>
        <dbReference type="ARBA" id="ARBA00023204"/>
    </source>
</evidence>
<dbReference type="GO" id="GO:0032259">
    <property type="term" value="P:methylation"/>
    <property type="evidence" value="ECO:0007669"/>
    <property type="project" value="UniProtKB-KW"/>
</dbReference>
<evidence type="ECO:0000256" key="2">
    <source>
        <dbReference type="ARBA" id="ARBA00008711"/>
    </source>
</evidence>
<dbReference type="SUPFAM" id="SSF53155">
    <property type="entry name" value="Methylated DNA-protein cysteine methyltransferase domain"/>
    <property type="match status" value="1"/>
</dbReference>
<evidence type="ECO:0000256" key="1">
    <source>
        <dbReference type="ARBA" id="ARBA00001286"/>
    </source>
</evidence>
<dbReference type="CDD" id="cd06445">
    <property type="entry name" value="ATase"/>
    <property type="match status" value="1"/>
</dbReference>
<dbReference type="HAMAP" id="MF_00772">
    <property type="entry name" value="OGT"/>
    <property type="match status" value="1"/>
</dbReference>
<keyword evidence="4 9" id="KW-0489">Methyltransferase</keyword>
<reference evidence="12 13" key="1">
    <citation type="submission" date="2017-07" db="EMBL/GenBank/DDBJ databases">
        <title>Analysis of two Campylobacter avium genomes and identification of a novel hippuricase gene.</title>
        <authorList>
            <person name="Miller W.G."/>
            <person name="Chapman M.H."/>
            <person name="Yee E."/>
            <person name="Revez J."/>
            <person name="Bono J.L."/>
            <person name="Rossi M."/>
        </authorList>
    </citation>
    <scope>NUCLEOTIDE SEQUENCE [LARGE SCALE GENOMIC DNA]</scope>
    <source>
        <strain evidence="12 13">LMG 24591</strain>
    </source>
</reference>
<dbReference type="InterPro" id="IPR014048">
    <property type="entry name" value="MethylDNA_cys_MeTrfase_DNA-bd"/>
</dbReference>
<dbReference type="KEGG" id="cavi:CAV_0485"/>
<evidence type="ECO:0000313" key="12">
    <source>
        <dbReference type="EMBL" id="ASQ30151.1"/>
    </source>
</evidence>
<dbReference type="SUPFAM" id="SSF46767">
    <property type="entry name" value="Methylated DNA-protein cysteine methyltransferase, C-terminal domain"/>
    <property type="match status" value="1"/>
</dbReference>
<dbReference type="GO" id="GO:0006307">
    <property type="term" value="P:DNA alkylation repair"/>
    <property type="evidence" value="ECO:0007669"/>
    <property type="project" value="UniProtKB-UniRule"/>
</dbReference>
<dbReference type="PANTHER" id="PTHR10815">
    <property type="entry name" value="METHYLATED-DNA--PROTEIN-CYSTEINE METHYLTRANSFERASE"/>
    <property type="match status" value="1"/>
</dbReference>
<dbReference type="NCBIfam" id="TIGR00589">
    <property type="entry name" value="ogt"/>
    <property type="match status" value="1"/>
</dbReference>
<evidence type="ECO:0000313" key="13">
    <source>
        <dbReference type="Proteomes" id="UP000201169"/>
    </source>
</evidence>
<dbReference type="GO" id="GO:0003908">
    <property type="term" value="F:methylated-DNA-[protein]-cysteine S-methyltransferase activity"/>
    <property type="evidence" value="ECO:0007669"/>
    <property type="project" value="UniProtKB-UniRule"/>
</dbReference>
<keyword evidence="5 9" id="KW-0808">Transferase</keyword>
<dbReference type="RefSeq" id="WP_094324931.1">
    <property type="nucleotide sequence ID" value="NZ_CP022347.1"/>
</dbReference>
<protein>
    <recommendedName>
        <fullName evidence="9">Methylated-DNA--protein-cysteine methyltransferase</fullName>
        <ecNumber evidence="9">2.1.1.63</ecNumber>
    </recommendedName>
    <alternativeName>
        <fullName evidence="9">6-O-methylguanine-DNA methyltransferase</fullName>
        <shortName evidence="9">MGMT</shortName>
    </alternativeName>
    <alternativeName>
        <fullName evidence="9">O-6-methylguanine-DNA-alkyltransferase</fullName>
    </alternativeName>
</protein>
<dbReference type="GO" id="GO:0005737">
    <property type="term" value="C:cytoplasm"/>
    <property type="evidence" value="ECO:0007669"/>
    <property type="project" value="UniProtKB-SubCell"/>
</dbReference>
<dbReference type="Pfam" id="PF01035">
    <property type="entry name" value="DNA_binding_1"/>
    <property type="match status" value="1"/>
</dbReference>
<feature type="domain" description="Methylguanine DNA methyltransferase ribonuclease-like" evidence="11">
    <location>
        <begin position="1"/>
        <end position="64"/>
    </location>
</feature>
<dbReference type="InterPro" id="IPR036631">
    <property type="entry name" value="MGMT_N_sf"/>
</dbReference>
<dbReference type="EMBL" id="CP022347">
    <property type="protein sequence ID" value="ASQ30151.1"/>
    <property type="molecule type" value="Genomic_DNA"/>
</dbReference>
<evidence type="ECO:0000256" key="6">
    <source>
        <dbReference type="ARBA" id="ARBA00022763"/>
    </source>
</evidence>
<evidence type="ECO:0000259" key="11">
    <source>
        <dbReference type="Pfam" id="PF02870"/>
    </source>
</evidence>
<dbReference type="PANTHER" id="PTHR10815:SF13">
    <property type="entry name" value="METHYLATED-DNA--PROTEIN-CYSTEINE METHYLTRANSFERASE"/>
    <property type="match status" value="1"/>
</dbReference>
<accession>A0A222MWK7</accession>
<keyword evidence="3 9" id="KW-0963">Cytoplasm</keyword>
<evidence type="ECO:0000256" key="8">
    <source>
        <dbReference type="ARBA" id="ARBA00049348"/>
    </source>
</evidence>
<dbReference type="PROSITE" id="PS00374">
    <property type="entry name" value="MGMT"/>
    <property type="match status" value="1"/>
</dbReference>
<dbReference type="InterPro" id="IPR008332">
    <property type="entry name" value="MethylG_MeTrfase_N"/>
</dbReference>
<dbReference type="EC" id="2.1.1.63" evidence="9"/>
<keyword evidence="6 9" id="KW-0227">DNA damage</keyword>
<comment type="miscellaneous">
    <text evidence="9">This enzyme catalyzes only one turnover and therefore is not strictly catalytic. According to one definition, an enzyme is a biocatalyst that acts repeatedly and over many reaction cycles.</text>
</comment>
<dbReference type="AlphaFoldDB" id="A0A222MWK7"/>
<dbReference type="InterPro" id="IPR036217">
    <property type="entry name" value="MethylDNA_cys_MeTrfase_DNAb"/>
</dbReference>
<comment type="catalytic activity">
    <reaction evidence="8 9">
        <text>a 6-O-methyl-2'-deoxyguanosine in DNA + L-cysteinyl-[protein] = S-methyl-L-cysteinyl-[protein] + a 2'-deoxyguanosine in DNA</text>
        <dbReference type="Rhea" id="RHEA:24000"/>
        <dbReference type="Rhea" id="RHEA-COMP:10131"/>
        <dbReference type="Rhea" id="RHEA-COMP:10132"/>
        <dbReference type="Rhea" id="RHEA-COMP:11367"/>
        <dbReference type="Rhea" id="RHEA-COMP:11368"/>
        <dbReference type="ChEBI" id="CHEBI:29950"/>
        <dbReference type="ChEBI" id="CHEBI:82612"/>
        <dbReference type="ChEBI" id="CHEBI:85445"/>
        <dbReference type="ChEBI" id="CHEBI:85448"/>
        <dbReference type="EC" id="2.1.1.63"/>
    </reaction>
</comment>
<evidence type="ECO:0000256" key="3">
    <source>
        <dbReference type="ARBA" id="ARBA00022490"/>
    </source>
</evidence>
<dbReference type="FunFam" id="1.10.10.10:FF:000214">
    <property type="entry name" value="Methylated-DNA--protein-cysteine methyltransferase"/>
    <property type="match status" value="1"/>
</dbReference>
<dbReference type="InterPro" id="IPR001497">
    <property type="entry name" value="MethylDNA_cys_MeTrfase_AS"/>
</dbReference>
<dbReference type="Gene3D" id="1.10.10.10">
    <property type="entry name" value="Winged helix-like DNA-binding domain superfamily/Winged helix DNA-binding domain"/>
    <property type="match status" value="1"/>
</dbReference>
<evidence type="ECO:0000256" key="4">
    <source>
        <dbReference type="ARBA" id="ARBA00022603"/>
    </source>
</evidence>
<dbReference type="InterPro" id="IPR023546">
    <property type="entry name" value="MGMT"/>
</dbReference>